<proteinExistence type="predicted"/>
<dbReference type="RefSeq" id="WP_135817978.1">
    <property type="nucleotide sequence ID" value="NZ_SRPG01000124.1"/>
</dbReference>
<sequence length="166" mass="17853">MIITASKYSGACEKSSPAKAIRYLLGTTVTKTIGQRDHDVVRDPVPETLFGDAQTVGTFLTSLPFKPKYLSMTASFAADEVDARAFSAGGWRREAGHFIATILDASYAGIPGPCRPPTFVNTHVNTGRLEINFFCRAPSSMGGHGSKASPLSRRGKSTPRFVSHCK</sequence>
<comment type="caution">
    <text evidence="2">The sequence shown here is derived from an EMBL/GenBank/DDBJ whole genome shotgun (WGS) entry which is preliminary data.</text>
</comment>
<gene>
    <name evidence="2" type="ORF">E4L95_12990</name>
</gene>
<accession>A0A4Z1BYX7</accession>
<name>A0A4Z1BYX7_9RHOB</name>
<dbReference type="OrthoDB" id="5351104at2"/>
<evidence type="ECO:0000313" key="3">
    <source>
        <dbReference type="Proteomes" id="UP000297972"/>
    </source>
</evidence>
<reference evidence="2 3" key="1">
    <citation type="submission" date="2019-03" db="EMBL/GenBank/DDBJ databases">
        <authorList>
            <person name="Li J."/>
        </authorList>
    </citation>
    <scope>NUCLEOTIDE SEQUENCE [LARGE SCALE GENOMIC DNA]</scope>
    <source>
        <strain evidence="2 3">3058</strain>
    </source>
</reference>
<feature type="region of interest" description="Disordered" evidence="1">
    <location>
        <begin position="140"/>
        <end position="166"/>
    </location>
</feature>
<evidence type="ECO:0000256" key="1">
    <source>
        <dbReference type="SAM" id="MobiDB-lite"/>
    </source>
</evidence>
<dbReference type="AlphaFoldDB" id="A0A4Z1BYX7"/>
<dbReference type="EMBL" id="SRPG01000124">
    <property type="protein sequence ID" value="TGN57841.1"/>
    <property type="molecule type" value="Genomic_DNA"/>
</dbReference>
<keyword evidence="3" id="KW-1185">Reference proteome</keyword>
<protein>
    <submittedName>
        <fullName evidence="2">Uncharacterized protein</fullName>
    </submittedName>
</protein>
<evidence type="ECO:0000313" key="2">
    <source>
        <dbReference type="EMBL" id="TGN57841.1"/>
    </source>
</evidence>
<organism evidence="2 3">
    <name type="scientific">Paracoccus liaowanqingii</name>
    <dbReference type="NCBI Taxonomy" id="2560053"/>
    <lineage>
        <taxon>Bacteria</taxon>
        <taxon>Pseudomonadati</taxon>
        <taxon>Pseudomonadota</taxon>
        <taxon>Alphaproteobacteria</taxon>
        <taxon>Rhodobacterales</taxon>
        <taxon>Paracoccaceae</taxon>
        <taxon>Paracoccus</taxon>
    </lineage>
</organism>
<dbReference type="Proteomes" id="UP000297972">
    <property type="component" value="Unassembled WGS sequence"/>
</dbReference>
<feature type="compositionally biased region" description="Basic residues" evidence="1">
    <location>
        <begin position="153"/>
        <end position="166"/>
    </location>
</feature>